<sequence>MATGSNNAHILSNCDPASWSEVDQLLLDQMTEQSRDTSCLNAAEWPLRRYGRFMPGALGTASGSWKVLESNEESGFLVLSIVVSGHFFISRGKEVLEGFSLIGASQWLKVVRKADCMLVGSKLKSKHRMFRIQFTGDSKTEAEEHCHNCMQKLAEYIPIQVSDAIRQELHQSHSLLLTDESQLKETEQNVPLQDTVVNVSPTHGTMSVSELAQCVLIPDNQLPLAYQKSTWSAEDLSSFIHLCLLDQHFPAFVEEVEKQLKKFIDG</sequence>
<accession>A0A6I9YSJ2</accession>
<dbReference type="GeneID" id="106552772"/>
<dbReference type="RefSeq" id="XP_013926605.1">
    <property type="nucleotide sequence ID" value="XM_014071130.1"/>
</dbReference>
<dbReference type="Pfam" id="PF15165">
    <property type="entry name" value="REC114-like"/>
    <property type="match status" value="1"/>
</dbReference>
<gene>
    <name evidence="2" type="primary">REC114</name>
</gene>
<reference evidence="2" key="1">
    <citation type="submission" date="2025-08" db="UniProtKB">
        <authorList>
            <consortium name="RefSeq"/>
        </authorList>
    </citation>
    <scope>IDENTIFICATION</scope>
</reference>
<evidence type="ECO:0000313" key="1">
    <source>
        <dbReference type="Proteomes" id="UP000504617"/>
    </source>
</evidence>
<dbReference type="PANTHER" id="PTHR34921:SF1">
    <property type="entry name" value="MEIOTIC RECOMBINATION PROTEIN REC114"/>
    <property type="match status" value="1"/>
</dbReference>
<dbReference type="InterPro" id="IPR029168">
    <property type="entry name" value="REC114L"/>
</dbReference>
<dbReference type="Proteomes" id="UP000504617">
    <property type="component" value="Unplaced"/>
</dbReference>
<keyword evidence="1" id="KW-1185">Reference proteome</keyword>
<protein>
    <submittedName>
        <fullName evidence="2">Meiotic recombination protein REC114</fullName>
    </submittedName>
</protein>
<dbReference type="PANTHER" id="PTHR34921">
    <property type="entry name" value="MEIOTIC RECOMBINATION PROTEIN REC114"/>
    <property type="match status" value="1"/>
</dbReference>
<evidence type="ECO:0000313" key="2">
    <source>
        <dbReference type="RefSeq" id="XP_013926605.1"/>
    </source>
</evidence>
<dbReference type="AlphaFoldDB" id="A0A6I9YSJ2"/>
<dbReference type="OrthoDB" id="6479200at2759"/>
<dbReference type="KEGG" id="tsr:106552772"/>
<proteinExistence type="predicted"/>
<dbReference type="CTD" id="283677"/>
<organism evidence="1 2">
    <name type="scientific">Thamnophis sirtalis</name>
    <dbReference type="NCBI Taxonomy" id="35019"/>
    <lineage>
        <taxon>Eukaryota</taxon>
        <taxon>Metazoa</taxon>
        <taxon>Chordata</taxon>
        <taxon>Craniata</taxon>
        <taxon>Vertebrata</taxon>
        <taxon>Euteleostomi</taxon>
        <taxon>Lepidosauria</taxon>
        <taxon>Squamata</taxon>
        <taxon>Bifurcata</taxon>
        <taxon>Unidentata</taxon>
        <taxon>Episquamata</taxon>
        <taxon>Toxicofera</taxon>
        <taxon>Serpentes</taxon>
        <taxon>Colubroidea</taxon>
        <taxon>Colubridae</taxon>
        <taxon>Natricinae</taxon>
        <taxon>Thamnophis</taxon>
    </lineage>
</organism>
<name>A0A6I9YSJ2_9SAUR</name>